<dbReference type="Proteomes" id="UP000241107">
    <property type="component" value="Unassembled WGS sequence"/>
</dbReference>
<keyword evidence="2" id="KW-1185">Reference proteome</keyword>
<evidence type="ECO:0000313" key="2">
    <source>
        <dbReference type="Proteomes" id="UP000241107"/>
    </source>
</evidence>
<name>A0A2P7YSC0_9ASCO</name>
<reference evidence="1 2" key="1">
    <citation type="submission" date="2018-03" db="EMBL/GenBank/DDBJ databases">
        <title>Candida pseudohaemulonii genome assembly and annotation.</title>
        <authorList>
            <person name="Munoz J.F."/>
            <person name="Gade L.G."/>
            <person name="Chow N.A."/>
            <person name="Litvintseva A.P."/>
            <person name="Loparev V.N."/>
            <person name="Cuomo C.A."/>
        </authorList>
    </citation>
    <scope>NUCLEOTIDE SEQUENCE [LARGE SCALE GENOMIC DNA]</scope>
    <source>
        <strain evidence="1 2">B12108</strain>
    </source>
</reference>
<protein>
    <submittedName>
        <fullName evidence="1">Uncharacterized protein</fullName>
    </submittedName>
</protein>
<dbReference type="VEuPathDB" id="FungiDB:C7M61_002158"/>
<gene>
    <name evidence="1" type="ORF">C7M61_002158</name>
</gene>
<comment type="caution">
    <text evidence="1">The sequence shown here is derived from an EMBL/GenBank/DDBJ whole genome shotgun (WGS) entry which is preliminary data.</text>
</comment>
<evidence type="ECO:0000313" key="1">
    <source>
        <dbReference type="EMBL" id="PSK38854.1"/>
    </source>
</evidence>
<proteinExistence type="predicted"/>
<accession>A0A2P7YSC0</accession>
<organism evidence="1 2">
    <name type="scientific">Candidozyma pseudohaemuli</name>
    <dbReference type="NCBI Taxonomy" id="418784"/>
    <lineage>
        <taxon>Eukaryota</taxon>
        <taxon>Fungi</taxon>
        <taxon>Dikarya</taxon>
        <taxon>Ascomycota</taxon>
        <taxon>Saccharomycotina</taxon>
        <taxon>Pichiomycetes</taxon>
        <taxon>Metschnikowiaceae</taxon>
        <taxon>Candidozyma</taxon>
    </lineage>
</organism>
<dbReference type="RefSeq" id="XP_024714040.1">
    <property type="nucleotide sequence ID" value="XM_024857541.1"/>
</dbReference>
<dbReference type="AlphaFoldDB" id="A0A2P7YSC0"/>
<dbReference type="EMBL" id="PYFQ01000004">
    <property type="protein sequence ID" value="PSK38854.1"/>
    <property type="molecule type" value="Genomic_DNA"/>
</dbReference>
<dbReference type="GeneID" id="36565547"/>
<sequence length="559" mass="65553">MYFNYFDGEDAALELSGVCELWYPSDPSTKEYEKYRVLPPFQLELKADIIWWSVKLKTSVLPELGQTKARYIWEYLKDPESGEKTLEGIPVERANIIKRHADKFIALVCNPRFVSPSLHLGKSIDDLKSFREWFVNSATKLDAIDLLTAIQRWKTQYEYCRDLEGFINSDLFTQFYTSHRFDHNIHMLIDRLDLLSDSYQRYAVDCLLQWLDVSVYDVLDNCLNWENVEGNVGDYMVGGPLLLVDPTIGYEPGIFYYYEGLMKGRNNSRKLSYFDEKQDLTMKVLVVSRELFLKNPYTYELEKQVLTFPFRLFLKADIIWWTLQLKSIVWSLFDGYTADYIWEYLKDPDFGEKKLEDLPGKDVEMMKYNADRFFCTLCCQDFVGPKLLPEEPIGGLKLFREWFVNSATKLGASDLLLAMRNWRSQYVYCRDPNPYIEPADLSAFYASHQFHPNVQMLIDRLELWSDRDRRNAIDNLFLSLGVSTYDVFDNCVNGITKATIVSNYMGRDSIDDGYINKSKNVSKNFNCGFMFQFELESIIVLDRISYLGLRDLQVRHKPF</sequence>